<reference evidence="4" key="1">
    <citation type="submission" date="2025-08" db="UniProtKB">
        <authorList>
            <consortium name="RefSeq"/>
        </authorList>
    </citation>
    <scope>IDENTIFICATION</scope>
    <source>
        <tissue evidence="4">Whole sample</tissue>
    </source>
</reference>
<keyword evidence="1" id="KW-0812">Transmembrane</keyword>
<name>A0A8B8F1K4_CRAVI</name>
<dbReference type="GeneID" id="111138405"/>
<evidence type="ECO:0000256" key="1">
    <source>
        <dbReference type="SAM" id="Phobius"/>
    </source>
</evidence>
<proteinExistence type="predicted"/>
<sequence>MRLFVLFVAIFYSHSPVVISEIANGTENGCLENGVRQCCTGYFEMNNSCHECVGFSGHNCTNPCPSKWFGKRCMEKCHCLEDLCDAVHGCPSVTQQSPEAQLLVQFLEASPKEISTFRHDTDDPISHDKSAAFSLDVTPDLLTHFSNTEMGPWYYPKNLKHFIQSFQTKDWIIFGIVVFILVIFTVFGVRKCRKSRKKMGMEHTHDDYIDLRRHAISGDYASIAENEYTDVKVYARINEETVQGREGCNES</sequence>
<gene>
    <name evidence="4" type="primary">LOC111138405</name>
</gene>
<evidence type="ECO:0000256" key="2">
    <source>
        <dbReference type="SAM" id="SignalP"/>
    </source>
</evidence>
<keyword evidence="2" id="KW-0732">Signal</keyword>
<dbReference type="KEGG" id="cvn:111138405"/>
<organism evidence="3 4">
    <name type="scientific">Crassostrea virginica</name>
    <name type="common">Eastern oyster</name>
    <dbReference type="NCBI Taxonomy" id="6565"/>
    <lineage>
        <taxon>Eukaryota</taxon>
        <taxon>Metazoa</taxon>
        <taxon>Spiralia</taxon>
        <taxon>Lophotrochozoa</taxon>
        <taxon>Mollusca</taxon>
        <taxon>Bivalvia</taxon>
        <taxon>Autobranchia</taxon>
        <taxon>Pteriomorphia</taxon>
        <taxon>Ostreida</taxon>
        <taxon>Ostreoidea</taxon>
        <taxon>Ostreidae</taxon>
        <taxon>Crassostrea</taxon>
    </lineage>
</organism>
<evidence type="ECO:0000313" key="4">
    <source>
        <dbReference type="RefSeq" id="XP_022346062.1"/>
    </source>
</evidence>
<keyword evidence="1" id="KW-1133">Transmembrane helix</keyword>
<feature type="signal peptide" evidence="2">
    <location>
        <begin position="1"/>
        <end position="20"/>
    </location>
</feature>
<dbReference type="OrthoDB" id="6133516at2759"/>
<keyword evidence="3" id="KW-1185">Reference proteome</keyword>
<dbReference type="Proteomes" id="UP000694844">
    <property type="component" value="Chromosome 5"/>
</dbReference>
<accession>A0A8B8F1K4</accession>
<keyword evidence="1" id="KW-0472">Membrane</keyword>
<evidence type="ECO:0000313" key="3">
    <source>
        <dbReference type="Proteomes" id="UP000694844"/>
    </source>
</evidence>
<feature type="chain" id="PRO_5034810841" evidence="2">
    <location>
        <begin position="21"/>
        <end position="251"/>
    </location>
</feature>
<dbReference type="RefSeq" id="XP_022346062.1">
    <property type="nucleotide sequence ID" value="XM_022490354.1"/>
</dbReference>
<feature type="transmembrane region" description="Helical" evidence="1">
    <location>
        <begin position="171"/>
        <end position="189"/>
    </location>
</feature>
<protein>
    <submittedName>
        <fullName evidence="4">Uncharacterized protein LOC111138405</fullName>
    </submittedName>
</protein>
<dbReference type="AlphaFoldDB" id="A0A8B8F1K4"/>